<dbReference type="InterPro" id="IPR003583">
    <property type="entry name" value="Hlx-hairpin-Hlx_DNA-bd_motif"/>
</dbReference>
<dbReference type="Proteomes" id="UP000604001">
    <property type="component" value="Unassembled WGS sequence"/>
</dbReference>
<dbReference type="PANTHER" id="PTHR21180">
    <property type="entry name" value="ENDONUCLEASE/EXONUCLEASE/PHOSPHATASE FAMILY DOMAIN-CONTAINING PROTEIN 1"/>
    <property type="match status" value="1"/>
</dbReference>
<dbReference type="Pfam" id="PF12836">
    <property type="entry name" value="HHH_3"/>
    <property type="match status" value="1"/>
</dbReference>
<evidence type="ECO:0000313" key="4">
    <source>
        <dbReference type="EMBL" id="MBC2960649.1"/>
    </source>
</evidence>
<evidence type="ECO:0000313" key="5">
    <source>
        <dbReference type="Proteomes" id="UP000604001"/>
    </source>
</evidence>
<protein>
    <submittedName>
        <fullName evidence="4">Helix-hairpin-helix domain-containing protein</fullName>
    </submittedName>
</protein>
<dbReference type="Pfam" id="PF10531">
    <property type="entry name" value="SLBB"/>
    <property type="match status" value="1"/>
</dbReference>
<evidence type="ECO:0000256" key="2">
    <source>
        <dbReference type="SAM" id="Phobius"/>
    </source>
</evidence>
<sequence>MRSRRAATEHQEAVSRRLALLSAELAAQRPAPSSPEPVEPAWAVEPDPWWTGPTEGSAQEPEPDWTSDHTRVRPRAAVRAQPDPSPAQRAEPPPVPEPGRHAARRPLRLAPADLVPETLRGRAALGSAQLTVVAVVVALGLAVTCWWVVRSDAGAPAAPAPVDTSPVADLIEVPTVPASAAAAASPSGAPAEVVEVVVDVAGKVRRPGIVVLDAGSRVVDALDAAGGARPGVDLSSLNLARLLVDGEQVLVGRSGLPPPVAGAAGTTGTTGAPVALVDLNRATTVELEALPEVGPVTAAAILAWRDEHGGFSAVDELLEVDGIGEATLGQLRPFVTVGGG</sequence>
<keyword evidence="2" id="KW-0812">Transmembrane</keyword>
<accession>A0ABR6U881</accession>
<gene>
    <name evidence="4" type="ORF">H7344_10130</name>
</gene>
<feature type="domain" description="Helix-hairpin-helix DNA-binding motif class 1" evidence="3">
    <location>
        <begin position="285"/>
        <end position="304"/>
    </location>
</feature>
<dbReference type="SMART" id="SM00278">
    <property type="entry name" value="HhH1"/>
    <property type="match status" value="2"/>
</dbReference>
<evidence type="ECO:0000256" key="1">
    <source>
        <dbReference type="SAM" id="MobiDB-lite"/>
    </source>
</evidence>
<dbReference type="InterPro" id="IPR051675">
    <property type="entry name" value="Endo/Exo/Phosphatase_dom_1"/>
</dbReference>
<dbReference type="PANTHER" id="PTHR21180:SF32">
    <property type="entry name" value="ENDONUCLEASE_EXONUCLEASE_PHOSPHATASE FAMILY DOMAIN-CONTAINING PROTEIN 1"/>
    <property type="match status" value="1"/>
</dbReference>
<feature type="transmembrane region" description="Helical" evidence="2">
    <location>
        <begin position="130"/>
        <end position="149"/>
    </location>
</feature>
<reference evidence="4 5" key="1">
    <citation type="submission" date="2020-08" db="EMBL/GenBank/DDBJ databases">
        <title>novel species in genus Nocardioides.</title>
        <authorList>
            <person name="Zhang G."/>
        </authorList>
    </citation>
    <scope>NUCLEOTIDE SEQUENCE [LARGE SCALE GENOMIC DNA]</scope>
    <source>
        <strain evidence="4 5">SC8A-24</strain>
    </source>
</reference>
<evidence type="ECO:0000259" key="3">
    <source>
        <dbReference type="SMART" id="SM00278"/>
    </source>
</evidence>
<dbReference type="EMBL" id="JACMYC010000005">
    <property type="protein sequence ID" value="MBC2960649.1"/>
    <property type="molecule type" value="Genomic_DNA"/>
</dbReference>
<keyword evidence="2" id="KW-1133">Transmembrane helix</keyword>
<name>A0ABR6U881_9ACTN</name>
<dbReference type="InterPro" id="IPR019554">
    <property type="entry name" value="Soluble_ligand-bd"/>
</dbReference>
<dbReference type="SUPFAM" id="SSF47781">
    <property type="entry name" value="RuvA domain 2-like"/>
    <property type="match status" value="1"/>
</dbReference>
<keyword evidence="2" id="KW-0472">Membrane</keyword>
<organism evidence="4 5">
    <name type="scientific">Nocardioides deserti</name>
    <dbReference type="NCBI Taxonomy" id="1588644"/>
    <lineage>
        <taxon>Bacteria</taxon>
        <taxon>Bacillati</taxon>
        <taxon>Actinomycetota</taxon>
        <taxon>Actinomycetes</taxon>
        <taxon>Propionibacteriales</taxon>
        <taxon>Nocardioidaceae</taxon>
        <taxon>Nocardioides</taxon>
    </lineage>
</organism>
<dbReference type="RefSeq" id="WP_186345926.1">
    <property type="nucleotide sequence ID" value="NZ_BMMR01000007.1"/>
</dbReference>
<feature type="region of interest" description="Disordered" evidence="1">
    <location>
        <begin position="26"/>
        <end position="105"/>
    </location>
</feature>
<keyword evidence="5" id="KW-1185">Reference proteome</keyword>
<comment type="caution">
    <text evidence="4">The sequence shown here is derived from an EMBL/GenBank/DDBJ whole genome shotgun (WGS) entry which is preliminary data.</text>
</comment>
<dbReference type="Gene3D" id="1.10.150.320">
    <property type="entry name" value="Photosystem II 12 kDa extrinsic protein"/>
    <property type="match status" value="1"/>
</dbReference>
<dbReference type="InterPro" id="IPR010994">
    <property type="entry name" value="RuvA_2-like"/>
</dbReference>
<feature type="domain" description="Helix-hairpin-helix DNA-binding motif class 1" evidence="3">
    <location>
        <begin position="315"/>
        <end position="334"/>
    </location>
</feature>
<feature type="compositionally biased region" description="Low complexity" evidence="1">
    <location>
        <begin position="39"/>
        <end position="48"/>
    </location>
</feature>
<proteinExistence type="predicted"/>